<keyword evidence="4" id="KW-1185">Reference proteome</keyword>
<sequence>MIHGIIDIGANSIRLTLYEVDNGDIRLILSKKSVAGLAGYVESDILQPKGIQKACDVLNNFKDVLSSFGIGQVDVFATASLRNIANSQAATGEIEARTGLPIRLLSGEEEARLGYLGASRSAAMSSGLFADIGGGSTELVTFENGAVLRALSLPYGSLNLSLKYVKGITPHKSNILSMKQELRRELKRTKLFDLSGRLDLCASGGTARAARKIYNDIYELPGDNDILEFEKFSGILVKYNDERRDITRRLKQLVPDRIHTIIPGIVILQTLGTMCQSQFISVVATGIREGYLVEHVLPAPRQSPAP</sequence>
<name>A0A1M5YY46_9FIRM</name>
<evidence type="ECO:0000256" key="1">
    <source>
        <dbReference type="ARBA" id="ARBA00007125"/>
    </source>
</evidence>
<organism evidence="3 4">
    <name type="scientific">Sporobacter termitidis DSM 10068</name>
    <dbReference type="NCBI Taxonomy" id="1123282"/>
    <lineage>
        <taxon>Bacteria</taxon>
        <taxon>Bacillati</taxon>
        <taxon>Bacillota</taxon>
        <taxon>Clostridia</taxon>
        <taxon>Eubacteriales</taxon>
        <taxon>Oscillospiraceae</taxon>
        <taxon>Sporobacter</taxon>
    </lineage>
</organism>
<comment type="similarity">
    <text evidence="1">Belongs to the GppA/Ppx family.</text>
</comment>
<dbReference type="GO" id="GO:0006357">
    <property type="term" value="P:regulation of transcription by RNA polymerase II"/>
    <property type="evidence" value="ECO:0007669"/>
    <property type="project" value="TreeGrafter"/>
</dbReference>
<reference evidence="3 4" key="1">
    <citation type="submission" date="2016-11" db="EMBL/GenBank/DDBJ databases">
        <authorList>
            <person name="Jaros S."/>
            <person name="Januszkiewicz K."/>
            <person name="Wedrychowicz H."/>
        </authorList>
    </citation>
    <scope>NUCLEOTIDE SEQUENCE [LARGE SCALE GENOMIC DNA]</scope>
    <source>
        <strain evidence="3 4">DSM 10068</strain>
    </source>
</reference>
<dbReference type="InterPro" id="IPR043129">
    <property type="entry name" value="ATPase_NBD"/>
</dbReference>
<dbReference type="InterPro" id="IPR003695">
    <property type="entry name" value="Ppx_GppA_N"/>
</dbReference>
<dbReference type="OrthoDB" id="9807195at2"/>
<evidence type="ECO:0000259" key="2">
    <source>
        <dbReference type="Pfam" id="PF02541"/>
    </source>
</evidence>
<protein>
    <submittedName>
        <fullName evidence="3">Exopolyphosphatase / guanosine-5'-triphosphate,3'-diphosphate pyrophosphatase</fullName>
    </submittedName>
</protein>
<proteinExistence type="inferred from homology"/>
<dbReference type="InterPro" id="IPR050273">
    <property type="entry name" value="GppA/Ppx_hydrolase"/>
</dbReference>
<gene>
    <name evidence="3" type="ORF">SAMN02745823_02992</name>
</gene>
<dbReference type="EMBL" id="FQXV01000011">
    <property type="protein sequence ID" value="SHI16946.1"/>
    <property type="molecule type" value="Genomic_DNA"/>
</dbReference>
<evidence type="ECO:0000313" key="3">
    <source>
        <dbReference type="EMBL" id="SHI16946.1"/>
    </source>
</evidence>
<dbReference type="CDD" id="cd24052">
    <property type="entry name" value="ASKHA_NBD_HpPPX-GppA-like"/>
    <property type="match status" value="1"/>
</dbReference>
<dbReference type="PANTHER" id="PTHR30005">
    <property type="entry name" value="EXOPOLYPHOSPHATASE"/>
    <property type="match status" value="1"/>
</dbReference>
<dbReference type="Pfam" id="PF02541">
    <property type="entry name" value="Ppx-GppA"/>
    <property type="match status" value="1"/>
</dbReference>
<accession>A0A1M5YY46</accession>
<dbReference type="RefSeq" id="WP_073080615.1">
    <property type="nucleotide sequence ID" value="NZ_FQXV01000011.1"/>
</dbReference>
<dbReference type="PANTHER" id="PTHR30005:SF0">
    <property type="entry name" value="RETROGRADE REGULATION PROTEIN 2"/>
    <property type="match status" value="1"/>
</dbReference>
<dbReference type="Proteomes" id="UP000183995">
    <property type="component" value="Unassembled WGS sequence"/>
</dbReference>
<dbReference type="SUPFAM" id="SSF53067">
    <property type="entry name" value="Actin-like ATPase domain"/>
    <property type="match status" value="2"/>
</dbReference>
<dbReference type="Gene3D" id="3.30.420.150">
    <property type="entry name" value="Exopolyphosphatase. Domain 2"/>
    <property type="match status" value="1"/>
</dbReference>
<feature type="domain" description="Ppx/GppA phosphatase N-terminal" evidence="2">
    <location>
        <begin position="18"/>
        <end position="296"/>
    </location>
</feature>
<dbReference type="AlphaFoldDB" id="A0A1M5YY46"/>
<evidence type="ECO:0000313" key="4">
    <source>
        <dbReference type="Proteomes" id="UP000183995"/>
    </source>
</evidence>
<dbReference type="STRING" id="1123282.SAMN02745823_02992"/>
<dbReference type="Gene3D" id="3.30.420.40">
    <property type="match status" value="1"/>
</dbReference>